<dbReference type="InterPro" id="IPR036890">
    <property type="entry name" value="HATPase_C_sf"/>
</dbReference>
<dbReference type="GO" id="GO:0005524">
    <property type="term" value="F:ATP binding"/>
    <property type="evidence" value="ECO:0007669"/>
    <property type="project" value="UniProtKB-KW"/>
</dbReference>
<keyword evidence="7" id="KW-0067">ATP-binding</keyword>
<keyword evidence="9" id="KW-0812">Transmembrane</keyword>
<keyword evidence="5" id="KW-0547">Nucleotide-binding</keyword>
<comment type="catalytic activity">
    <reaction evidence="1">
        <text>ATP + protein L-histidine = ADP + protein N-phospho-L-histidine.</text>
        <dbReference type="EC" id="2.7.13.3"/>
    </reaction>
</comment>
<dbReference type="Gene3D" id="3.30.565.10">
    <property type="entry name" value="Histidine kinase-like ATPase, C-terminal domain"/>
    <property type="match status" value="1"/>
</dbReference>
<dbReference type="SUPFAM" id="SSF55785">
    <property type="entry name" value="PYP-like sensor domain (PAS domain)"/>
    <property type="match status" value="1"/>
</dbReference>
<feature type="domain" description="Histidine kinase" evidence="10">
    <location>
        <begin position="479"/>
        <end position="689"/>
    </location>
</feature>
<keyword evidence="3" id="KW-0597">Phosphoprotein</keyword>
<dbReference type="SMART" id="SM00388">
    <property type="entry name" value="HisKA"/>
    <property type="match status" value="1"/>
</dbReference>
<dbReference type="SMART" id="SM00387">
    <property type="entry name" value="HATPase_c"/>
    <property type="match status" value="1"/>
</dbReference>
<feature type="transmembrane region" description="Helical" evidence="9">
    <location>
        <begin position="46"/>
        <end position="64"/>
    </location>
</feature>
<protein>
    <recommendedName>
        <fullName evidence="2">histidine kinase</fullName>
        <ecNumber evidence="2">2.7.13.3</ecNumber>
    </recommendedName>
</protein>
<dbReference type="PROSITE" id="PS50109">
    <property type="entry name" value="HIS_KIN"/>
    <property type="match status" value="1"/>
</dbReference>
<dbReference type="InterPro" id="IPR001638">
    <property type="entry name" value="Solute-binding_3/MltF_N"/>
</dbReference>
<dbReference type="InterPro" id="IPR004358">
    <property type="entry name" value="Sig_transdc_His_kin-like_C"/>
</dbReference>
<keyword evidence="9" id="KW-1133">Transmembrane helix</keyword>
<dbReference type="GO" id="GO:0000155">
    <property type="term" value="F:phosphorelay sensor kinase activity"/>
    <property type="evidence" value="ECO:0007669"/>
    <property type="project" value="InterPro"/>
</dbReference>
<evidence type="ECO:0000256" key="6">
    <source>
        <dbReference type="ARBA" id="ARBA00022777"/>
    </source>
</evidence>
<dbReference type="Pfam" id="PF00989">
    <property type="entry name" value="PAS"/>
    <property type="match status" value="1"/>
</dbReference>
<dbReference type="InterPro" id="IPR005467">
    <property type="entry name" value="His_kinase_dom"/>
</dbReference>
<dbReference type="GO" id="GO:0006355">
    <property type="term" value="P:regulation of DNA-templated transcription"/>
    <property type="evidence" value="ECO:0007669"/>
    <property type="project" value="InterPro"/>
</dbReference>
<feature type="transmembrane region" description="Helical" evidence="9">
    <location>
        <begin position="303"/>
        <end position="324"/>
    </location>
</feature>
<proteinExistence type="predicted"/>
<evidence type="ECO:0000256" key="9">
    <source>
        <dbReference type="SAM" id="Phobius"/>
    </source>
</evidence>
<dbReference type="PANTHER" id="PTHR43065:SF42">
    <property type="entry name" value="TWO-COMPONENT SENSOR PPRA"/>
    <property type="match status" value="1"/>
</dbReference>
<evidence type="ECO:0000313" key="12">
    <source>
        <dbReference type="EMBL" id="EMS80024.1"/>
    </source>
</evidence>
<name>S0G3G8_9BACT</name>
<feature type="domain" description="PAS" evidence="11">
    <location>
        <begin position="342"/>
        <end position="412"/>
    </location>
</feature>
<dbReference type="Pfam" id="PF00497">
    <property type="entry name" value="SBP_bac_3"/>
    <property type="match status" value="1"/>
</dbReference>
<dbReference type="Pfam" id="PF00512">
    <property type="entry name" value="HisKA"/>
    <property type="match status" value="1"/>
</dbReference>
<dbReference type="Pfam" id="PF02518">
    <property type="entry name" value="HATPase_c"/>
    <property type="match status" value="1"/>
</dbReference>
<dbReference type="PROSITE" id="PS50112">
    <property type="entry name" value="PAS"/>
    <property type="match status" value="1"/>
</dbReference>
<dbReference type="Gene3D" id="3.30.450.20">
    <property type="entry name" value="PAS domain"/>
    <property type="match status" value="1"/>
</dbReference>
<dbReference type="InterPro" id="IPR000014">
    <property type="entry name" value="PAS"/>
</dbReference>
<dbReference type="CDD" id="cd00130">
    <property type="entry name" value="PAS"/>
    <property type="match status" value="1"/>
</dbReference>
<evidence type="ECO:0000259" key="10">
    <source>
        <dbReference type="PROSITE" id="PS50109"/>
    </source>
</evidence>
<dbReference type="InterPro" id="IPR003661">
    <property type="entry name" value="HisK_dim/P_dom"/>
</dbReference>
<evidence type="ECO:0000256" key="2">
    <source>
        <dbReference type="ARBA" id="ARBA00012438"/>
    </source>
</evidence>
<keyword evidence="8" id="KW-0902">Two-component regulatory system</keyword>
<accession>S0G3G8</accession>
<evidence type="ECO:0000256" key="4">
    <source>
        <dbReference type="ARBA" id="ARBA00022679"/>
    </source>
</evidence>
<dbReference type="CDD" id="cd00082">
    <property type="entry name" value="HisKA"/>
    <property type="match status" value="1"/>
</dbReference>
<dbReference type="Proteomes" id="UP000014216">
    <property type="component" value="Unassembled WGS sequence"/>
</dbReference>
<keyword evidence="13" id="KW-1185">Reference proteome</keyword>
<keyword evidence="6" id="KW-0418">Kinase</keyword>
<dbReference type="InterPro" id="IPR036097">
    <property type="entry name" value="HisK_dim/P_sf"/>
</dbReference>
<dbReference type="InterPro" id="IPR035965">
    <property type="entry name" value="PAS-like_dom_sf"/>
</dbReference>
<dbReference type="InterPro" id="IPR003594">
    <property type="entry name" value="HATPase_dom"/>
</dbReference>
<dbReference type="Gene3D" id="1.10.287.130">
    <property type="match status" value="1"/>
</dbReference>
<reference evidence="12 13" key="1">
    <citation type="journal article" date="2013" name="Genome Announc.">
        <title>Draft Genome Sequence of Desulfotignum phosphitoxidans DSM 13687 Strain FiPS-3.</title>
        <authorList>
            <person name="Poehlein A."/>
            <person name="Daniel R."/>
            <person name="Simeonova D.D."/>
        </authorList>
    </citation>
    <scope>NUCLEOTIDE SEQUENCE [LARGE SCALE GENOMIC DNA]</scope>
    <source>
        <strain evidence="12 13">DSM 13687</strain>
    </source>
</reference>
<evidence type="ECO:0000256" key="3">
    <source>
        <dbReference type="ARBA" id="ARBA00022553"/>
    </source>
</evidence>
<evidence type="ECO:0000256" key="7">
    <source>
        <dbReference type="ARBA" id="ARBA00022840"/>
    </source>
</evidence>
<dbReference type="SUPFAM" id="SSF47384">
    <property type="entry name" value="Homodimeric domain of signal transducing histidine kinase"/>
    <property type="match status" value="1"/>
</dbReference>
<keyword evidence="4" id="KW-0808">Transferase</keyword>
<organism evidence="12 13">
    <name type="scientific">Desulfotignum phosphitoxidans DSM 13687</name>
    <dbReference type="NCBI Taxonomy" id="1286635"/>
    <lineage>
        <taxon>Bacteria</taxon>
        <taxon>Pseudomonadati</taxon>
        <taxon>Thermodesulfobacteriota</taxon>
        <taxon>Desulfobacteria</taxon>
        <taxon>Desulfobacterales</taxon>
        <taxon>Desulfobacteraceae</taxon>
        <taxon>Desulfotignum</taxon>
    </lineage>
</organism>
<dbReference type="EC" id="2.7.13.3" evidence="2"/>
<keyword evidence="9" id="KW-0472">Membrane</keyword>
<evidence type="ECO:0000259" key="11">
    <source>
        <dbReference type="PROSITE" id="PS50112"/>
    </source>
</evidence>
<dbReference type="InterPro" id="IPR013767">
    <property type="entry name" value="PAS_fold"/>
</dbReference>
<evidence type="ECO:0000256" key="8">
    <source>
        <dbReference type="ARBA" id="ARBA00023012"/>
    </source>
</evidence>
<evidence type="ECO:0000256" key="5">
    <source>
        <dbReference type="ARBA" id="ARBA00022741"/>
    </source>
</evidence>
<comment type="caution">
    <text evidence="12">The sequence shown here is derived from an EMBL/GenBank/DDBJ whole genome shotgun (WGS) entry which is preliminary data.</text>
</comment>
<gene>
    <name evidence="12" type="ORF">Dpo_3c01670</name>
</gene>
<evidence type="ECO:0000313" key="13">
    <source>
        <dbReference type="Proteomes" id="UP000014216"/>
    </source>
</evidence>
<dbReference type="SUPFAM" id="SSF53850">
    <property type="entry name" value="Periplasmic binding protein-like II"/>
    <property type="match status" value="1"/>
</dbReference>
<dbReference type="PANTHER" id="PTHR43065">
    <property type="entry name" value="SENSOR HISTIDINE KINASE"/>
    <property type="match status" value="1"/>
</dbReference>
<dbReference type="SMART" id="SM00091">
    <property type="entry name" value="PAS"/>
    <property type="match status" value="1"/>
</dbReference>
<dbReference type="Gene3D" id="3.40.190.10">
    <property type="entry name" value="Periplasmic binding protein-like II"/>
    <property type="match status" value="2"/>
</dbReference>
<dbReference type="AlphaFoldDB" id="S0G3G8"/>
<dbReference type="SUPFAM" id="SSF55874">
    <property type="entry name" value="ATPase domain of HSP90 chaperone/DNA topoisomerase II/histidine kinase"/>
    <property type="match status" value="1"/>
</dbReference>
<dbReference type="EMBL" id="APJX01000003">
    <property type="protein sequence ID" value="EMS80024.1"/>
    <property type="molecule type" value="Genomic_DNA"/>
</dbReference>
<dbReference type="PRINTS" id="PR00344">
    <property type="entry name" value="BCTRLSENSOR"/>
</dbReference>
<sequence>MIWSKKNANQLCGHPHIIAPGADHRIRNASPMASLNETPDKWSCRFHAGVSAMILGVCLVLMLGRPNPVSGEPHLKIGVPMGFPPFSYQDEGEKEVRGYSVDIMQILCTHLAVIPHYLVGRPEDLLFALTKGDIDLVIGVAPDLTRRRQTHTMEIIIYVKRHVFVYYPDGPGARAAIQPTKTVIVHGQPHLTTGRPNGSQDFIQARSVKEALMMVNAGLAKEFMDYSDDMATYLIGRYGLQNIRQTGVQMGRFPFTLMISNENQVLKSGLNQALGQAIKTGQLDQVRDKWLGKSYAAFLWEQFAPILMGSLSLAAGLMIFFLVWHISLKRKVTQITRELKISEERYRQLIESSPDMVFLIDRTGKIRMANTSAAEWLNIPEKELIGYDMKQLVTPEDTEKFHLFITHLFSDKMATLEIRLKNKAQKEITVEFLAATLKSTNTPPQLACCFARDLTQRKRMEQELIASERLATIGKMAAGVAHEVNNPIGIILAHTEDLISGELTGSEVEESLNAIRRNAIRAGSITRAILDQASSETAGKTHVDAARTVEACLYFLKPRLKKIIVIQDLTLEIHWIWGDENQLQQMFINLLLNAVESMNGEGTLRVSGTTVTDTVSDRHCIKIEDSGKGVPNKLRTQIFDPFFTRGKTQGVGLGLFVAQRIAAQHGGTICVHDSRLGGAALTVTLPSTSQKTTNEENHAFTDR</sequence>
<evidence type="ECO:0000256" key="1">
    <source>
        <dbReference type="ARBA" id="ARBA00000085"/>
    </source>
</evidence>
<dbReference type="NCBIfam" id="TIGR00229">
    <property type="entry name" value="sensory_box"/>
    <property type="match status" value="1"/>
</dbReference>